<dbReference type="OrthoDB" id="39953at2157"/>
<dbReference type="InterPro" id="IPR016024">
    <property type="entry name" value="ARM-type_fold"/>
</dbReference>
<dbReference type="Proteomes" id="UP000423396">
    <property type="component" value="Chromosome"/>
</dbReference>
<dbReference type="SUPFAM" id="SSF48371">
    <property type="entry name" value="ARM repeat"/>
    <property type="match status" value="1"/>
</dbReference>
<organism evidence="1 2">
    <name type="scientific">Stygiolobus azoricus</name>
    <dbReference type="NCBI Taxonomy" id="41675"/>
    <lineage>
        <taxon>Archaea</taxon>
        <taxon>Thermoproteota</taxon>
        <taxon>Thermoprotei</taxon>
        <taxon>Sulfolobales</taxon>
        <taxon>Sulfolobaceae</taxon>
        <taxon>Stygiolobus</taxon>
    </lineage>
</organism>
<proteinExistence type="predicted"/>
<evidence type="ECO:0000313" key="2">
    <source>
        <dbReference type="Proteomes" id="UP000423396"/>
    </source>
</evidence>
<dbReference type="RefSeq" id="WP_156006377.1">
    <property type="nucleotide sequence ID" value="NZ_CP045483.1"/>
</dbReference>
<reference evidence="1 2" key="1">
    <citation type="submission" date="2019-10" db="EMBL/GenBank/DDBJ databases">
        <title>Genome Sequences from Six Type Strain Members of the Archaeal Family Sulfolobaceae: Acidianus ambivalens, Acidianus infernus, Metallosphaera prunae, Stygiolobus azoricus, Sulfolobus metallicus, and Sulfurisphaera ohwakuensis.</title>
        <authorList>
            <person name="Counts J.A."/>
            <person name="Kelly R.M."/>
        </authorList>
    </citation>
    <scope>NUCLEOTIDE SEQUENCE [LARGE SCALE GENOMIC DNA]</scope>
    <source>
        <strain evidence="1 2">FC6</strain>
    </source>
</reference>
<evidence type="ECO:0000313" key="1">
    <source>
        <dbReference type="EMBL" id="QGR19522.1"/>
    </source>
</evidence>
<gene>
    <name evidence="1" type="ORF">D1868_05660</name>
</gene>
<protein>
    <submittedName>
        <fullName evidence="1">Uncharacterized protein</fullName>
    </submittedName>
</protein>
<name>A0A650CPE9_9CREN</name>
<sequence length="226" mass="26984">MEQNINIREVLREKKVWLDKLKSPNKDEREKAWEMIRLIIDTGNGNELKGYLGYLRSLLWNSLQGVREDAWNNLDVYKKLLVKGVERGLTANSDRIKWSAWSKVLDMISLGLVTKDQVIQVRYSYWRLLRSRWMTIRKKAWRLFVRLVEEGIFQSKDKERFIDFLRHRKAGVRIYAWDAVPRLLELGFITKEDIVSQIQYLKDLTSQESNIKKRAEKILKGLESWK</sequence>
<keyword evidence="2" id="KW-1185">Reference proteome</keyword>
<dbReference type="AlphaFoldDB" id="A0A650CPE9"/>
<dbReference type="KEGG" id="sazo:D1868_05660"/>
<dbReference type="GeneID" id="42798536"/>
<accession>A0A650CPE9</accession>
<dbReference type="EMBL" id="CP045483">
    <property type="protein sequence ID" value="QGR19522.1"/>
    <property type="molecule type" value="Genomic_DNA"/>
</dbReference>